<reference evidence="12 13" key="1">
    <citation type="submission" date="2025-05" db="UniProtKB">
        <authorList>
            <consortium name="RefSeq"/>
        </authorList>
    </citation>
    <scope>IDENTIFICATION</scope>
    <source>
        <tissue evidence="12 13">Cell line</tissue>
    </source>
</reference>
<dbReference type="RefSeq" id="XP_072608573.1">
    <property type="nucleotide sequence ID" value="XM_072752472.1"/>
</dbReference>
<dbReference type="PANTHER" id="PTHR14402">
    <property type="entry name" value="RECEPTOR TRANSPORTING PROTEIN"/>
    <property type="match status" value="1"/>
</dbReference>
<evidence type="ECO:0000313" key="11">
    <source>
        <dbReference type="Proteomes" id="UP001652641"/>
    </source>
</evidence>
<evidence type="ECO:0000256" key="2">
    <source>
        <dbReference type="ARBA" id="ARBA00022692"/>
    </source>
</evidence>
<feature type="region of interest" description="Disordered" evidence="8">
    <location>
        <begin position="1"/>
        <end position="39"/>
    </location>
</feature>
<dbReference type="InterPro" id="IPR027377">
    <property type="entry name" value="ZAR1/RTP1-5-like_Znf-3CxxC"/>
</dbReference>
<evidence type="ECO:0000256" key="9">
    <source>
        <dbReference type="SAM" id="Phobius"/>
    </source>
</evidence>
<feature type="region of interest" description="Disordered" evidence="8">
    <location>
        <begin position="260"/>
        <end position="341"/>
    </location>
</feature>
<accession>A0ABM5A1C1</accession>
<sequence>MKTPTQKTRNNPPMGCGEESPVPETASDTGSPSCLHVSAQELQQSSPLGMASQPQGKQTVSDVRTWEQTFQELMQQEKPRARWTLKLDGKLEPDCLAEGWKQYQQKGFGRFQCSSCQRSWASAQVLILCHMYLEHQKSQGQVIMRLFAQRCKKCSWSRFEDPEFSPESAMRILKNVVRRILEKFYGNGFRKFPELPIIKEVPLDGSHDTINCEACTLGYCLLRSRNNTTEPSISPFSCTDNRSSSCHIGDVSSQNQECGNYYGSKGSGPSHTTTETQAPGAGTQPKGETSRPPTPMADRQTTQGDSQTTQGNSQFTQGTAQWQTTPMADRQTTQGDSQATQVPWRTYSEVLKMARQQSAQQSCSQATWRTDPKTTSGAILRFTSRSHTQTIGRTAPSTLGSNLKLTQRTARFVTIRGAQAVWESSSRFSVPNTCPIHSRSLRQEVFFDPDVLFYFCVICIIFFFTFVSKYLEAERSK</sequence>
<feature type="compositionally biased region" description="Low complexity" evidence="8">
    <location>
        <begin position="300"/>
        <end position="314"/>
    </location>
</feature>
<feature type="domain" description="3CxxC-type" evidence="10">
    <location>
        <begin position="106"/>
        <end position="218"/>
    </location>
</feature>
<evidence type="ECO:0000313" key="13">
    <source>
        <dbReference type="RefSeq" id="XP_072608573.1"/>
    </source>
</evidence>
<feature type="compositionally biased region" description="Polar residues" evidence="8">
    <location>
        <begin position="267"/>
        <end position="277"/>
    </location>
</feature>
<dbReference type="PANTHER" id="PTHR14402:SF8">
    <property type="entry name" value="RECEPTOR-TRANSPORTING PROTEIN 4"/>
    <property type="match status" value="1"/>
</dbReference>
<protein>
    <submittedName>
        <fullName evidence="12 13">Receptor-transporting protein 4 isoform X1</fullName>
    </submittedName>
</protein>
<organism evidence="11 12">
    <name type="scientific">Vulpes vulpes</name>
    <name type="common">Red fox</name>
    <dbReference type="NCBI Taxonomy" id="9627"/>
    <lineage>
        <taxon>Eukaryota</taxon>
        <taxon>Metazoa</taxon>
        <taxon>Chordata</taxon>
        <taxon>Craniata</taxon>
        <taxon>Vertebrata</taxon>
        <taxon>Euteleostomi</taxon>
        <taxon>Mammalia</taxon>
        <taxon>Eutheria</taxon>
        <taxon>Laurasiatheria</taxon>
        <taxon>Carnivora</taxon>
        <taxon>Caniformia</taxon>
        <taxon>Canidae</taxon>
        <taxon>Vulpes</taxon>
    </lineage>
</organism>
<evidence type="ECO:0000256" key="7">
    <source>
        <dbReference type="ARBA" id="ARBA00023136"/>
    </source>
</evidence>
<dbReference type="InterPro" id="IPR026096">
    <property type="entry name" value="R-trans_p"/>
</dbReference>
<dbReference type="Pfam" id="PF13695">
    <property type="entry name" value="Zn_ribbon_3CxxC"/>
    <property type="match status" value="1"/>
</dbReference>
<keyword evidence="7 9" id="KW-0472">Membrane</keyword>
<comment type="subcellular location">
    <subcellularLocation>
        <location evidence="1">Membrane</location>
        <topology evidence="1">Single-pass membrane protein</topology>
    </subcellularLocation>
</comment>
<keyword evidence="2 9" id="KW-0812">Transmembrane</keyword>
<keyword evidence="12 13" id="KW-0675">Receptor</keyword>
<feature type="transmembrane region" description="Helical" evidence="9">
    <location>
        <begin position="451"/>
        <end position="471"/>
    </location>
</feature>
<evidence type="ECO:0000256" key="4">
    <source>
        <dbReference type="ARBA" id="ARBA00022771"/>
    </source>
</evidence>
<dbReference type="Proteomes" id="UP001652641">
    <property type="component" value="Chromosome 3"/>
</dbReference>
<keyword evidence="4" id="KW-0863">Zinc-finger</keyword>
<dbReference type="RefSeq" id="XP_072608572.1">
    <property type="nucleotide sequence ID" value="XM_072752471.1"/>
</dbReference>
<keyword evidence="11" id="KW-1185">Reference proteome</keyword>
<evidence type="ECO:0000259" key="10">
    <source>
        <dbReference type="SMART" id="SM01328"/>
    </source>
</evidence>
<feature type="compositionally biased region" description="Polar residues" evidence="8">
    <location>
        <begin position="315"/>
        <end position="341"/>
    </location>
</feature>
<dbReference type="GeneID" id="112926303"/>
<proteinExistence type="predicted"/>
<keyword evidence="6 9" id="KW-1133">Transmembrane helix</keyword>
<evidence type="ECO:0000256" key="3">
    <source>
        <dbReference type="ARBA" id="ARBA00022723"/>
    </source>
</evidence>
<evidence type="ECO:0000256" key="6">
    <source>
        <dbReference type="ARBA" id="ARBA00022989"/>
    </source>
</evidence>
<keyword evidence="5" id="KW-0862">Zinc</keyword>
<gene>
    <name evidence="12 13" type="primary">RTP4</name>
</gene>
<dbReference type="SMART" id="SM01328">
    <property type="entry name" value="zf-3CxxC"/>
    <property type="match status" value="1"/>
</dbReference>
<evidence type="ECO:0000256" key="1">
    <source>
        <dbReference type="ARBA" id="ARBA00004167"/>
    </source>
</evidence>
<evidence type="ECO:0000256" key="5">
    <source>
        <dbReference type="ARBA" id="ARBA00022833"/>
    </source>
</evidence>
<evidence type="ECO:0000256" key="8">
    <source>
        <dbReference type="SAM" id="MobiDB-lite"/>
    </source>
</evidence>
<evidence type="ECO:0000313" key="12">
    <source>
        <dbReference type="RefSeq" id="XP_072608572.1"/>
    </source>
</evidence>
<feature type="compositionally biased region" description="Polar residues" evidence="8">
    <location>
        <begin position="1"/>
        <end position="11"/>
    </location>
</feature>
<keyword evidence="3" id="KW-0479">Metal-binding</keyword>
<name>A0ABM5A1C1_VULVU</name>